<evidence type="ECO:0000256" key="1">
    <source>
        <dbReference type="ARBA" id="ARBA00008791"/>
    </source>
</evidence>
<evidence type="ECO:0000313" key="3">
    <source>
        <dbReference type="EMBL" id="MTI26636.1"/>
    </source>
</evidence>
<name>A0ABW9RSE3_9BACT</name>
<dbReference type="CDD" id="cd00293">
    <property type="entry name" value="USP-like"/>
    <property type="match status" value="2"/>
</dbReference>
<proteinExistence type="inferred from homology"/>
<dbReference type="PANTHER" id="PTHR46268:SF6">
    <property type="entry name" value="UNIVERSAL STRESS PROTEIN UP12"/>
    <property type="match status" value="1"/>
</dbReference>
<feature type="domain" description="UspA" evidence="2">
    <location>
        <begin position="172"/>
        <end position="274"/>
    </location>
</feature>
<dbReference type="InterPro" id="IPR014729">
    <property type="entry name" value="Rossmann-like_a/b/a_fold"/>
</dbReference>
<dbReference type="InterPro" id="IPR006016">
    <property type="entry name" value="UspA"/>
</dbReference>
<evidence type="ECO:0000259" key="2">
    <source>
        <dbReference type="Pfam" id="PF00582"/>
    </source>
</evidence>
<dbReference type="Pfam" id="PF00582">
    <property type="entry name" value="Usp"/>
    <property type="match status" value="2"/>
</dbReference>
<dbReference type="PANTHER" id="PTHR46268">
    <property type="entry name" value="STRESS RESPONSE PROTEIN NHAX"/>
    <property type="match status" value="1"/>
</dbReference>
<dbReference type="RefSeq" id="WP_155173647.1">
    <property type="nucleotide sequence ID" value="NZ_BAAAFL010000053.1"/>
</dbReference>
<dbReference type="EMBL" id="SMLW01000590">
    <property type="protein sequence ID" value="MTI26636.1"/>
    <property type="molecule type" value="Genomic_DNA"/>
</dbReference>
<comment type="similarity">
    <text evidence="1">Belongs to the universal stress protein A family.</text>
</comment>
<dbReference type="PRINTS" id="PR01438">
    <property type="entry name" value="UNVRSLSTRESS"/>
</dbReference>
<dbReference type="InterPro" id="IPR006015">
    <property type="entry name" value="Universal_stress_UspA"/>
</dbReference>
<gene>
    <name evidence="3" type="ORF">E1163_16890</name>
</gene>
<organism evidence="3 4">
    <name type="scientific">Fulvivirga kasyanovii</name>
    <dbReference type="NCBI Taxonomy" id="396812"/>
    <lineage>
        <taxon>Bacteria</taxon>
        <taxon>Pseudomonadati</taxon>
        <taxon>Bacteroidota</taxon>
        <taxon>Cytophagia</taxon>
        <taxon>Cytophagales</taxon>
        <taxon>Fulvivirgaceae</taxon>
        <taxon>Fulvivirga</taxon>
    </lineage>
</organism>
<evidence type="ECO:0000313" key="4">
    <source>
        <dbReference type="Proteomes" id="UP000798808"/>
    </source>
</evidence>
<sequence>MKKILIPVDFSECANAAVEVALKIAKKGGMELFFLHLFSVKENEPHVPEHINIYDRKPQDAKHGQVRQQLSELVLKAEAAGLKATPVLVYNQGYDGIEDYISPYNIDLVVMGSHGEKNIKQAMLGSNARSFIRYASAPVLIVKQPVSDFVIKKIVFASSFEEDSISSFVPVKQLAELWQAEIHLLYVNTPYHFKETHESLTAMKRFMHQFPGVNYTPVIYNALNEEEGIHRYANDYHVDLVSISTHGRKGFLRLLVHSVAETVAIDEDIPVLIINTKEIARREKPEKEEKSAVSFEFKL</sequence>
<comment type="caution">
    <text evidence="3">The sequence shown here is derived from an EMBL/GenBank/DDBJ whole genome shotgun (WGS) entry which is preliminary data.</text>
</comment>
<accession>A0ABW9RSE3</accession>
<dbReference type="Gene3D" id="3.40.50.620">
    <property type="entry name" value="HUPs"/>
    <property type="match status" value="2"/>
</dbReference>
<keyword evidence="4" id="KW-1185">Reference proteome</keyword>
<dbReference type="SUPFAM" id="SSF52402">
    <property type="entry name" value="Adenine nucleotide alpha hydrolases-like"/>
    <property type="match status" value="2"/>
</dbReference>
<reference evidence="3 4" key="1">
    <citation type="submission" date="2019-02" db="EMBL/GenBank/DDBJ databases">
        <authorList>
            <person name="Goldberg S.R."/>
            <person name="Haltli B.A."/>
            <person name="Correa H."/>
            <person name="Russell K.G."/>
        </authorList>
    </citation>
    <scope>NUCLEOTIDE SEQUENCE [LARGE SCALE GENOMIC DNA]</scope>
    <source>
        <strain evidence="3 4">JCM 16186</strain>
    </source>
</reference>
<protein>
    <submittedName>
        <fullName evidence="3">Universal stress protein</fullName>
    </submittedName>
</protein>
<dbReference type="Proteomes" id="UP000798808">
    <property type="component" value="Unassembled WGS sequence"/>
</dbReference>
<feature type="domain" description="UspA" evidence="2">
    <location>
        <begin position="1"/>
        <end position="143"/>
    </location>
</feature>